<keyword evidence="4" id="KW-1185">Reference proteome</keyword>
<name>A0A5R9J9J5_9PROT</name>
<gene>
    <name evidence="3" type="ORF">FE263_03495</name>
</gene>
<dbReference type="AlphaFoldDB" id="A0A5R9J9J5"/>
<comment type="caution">
    <text evidence="3">The sequence shown here is derived from an EMBL/GenBank/DDBJ whole genome shotgun (WGS) entry which is preliminary data.</text>
</comment>
<feature type="region of interest" description="Disordered" evidence="1">
    <location>
        <begin position="42"/>
        <end position="99"/>
    </location>
</feature>
<feature type="chain" id="PRO_5024271813" description="Lectin-like protein BA14k" evidence="2">
    <location>
        <begin position="29"/>
        <end position="148"/>
    </location>
</feature>
<proteinExistence type="predicted"/>
<feature type="compositionally biased region" description="Polar residues" evidence="1">
    <location>
        <begin position="50"/>
        <end position="68"/>
    </location>
</feature>
<accession>A0A5R9J9J5</accession>
<evidence type="ECO:0000313" key="3">
    <source>
        <dbReference type="EMBL" id="TLU74270.1"/>
    </source>
</evidence>
<evidence type="ECO:0008006" key="5">
    <source>
        <dbReference type="Google" id="ProtNLM"/>
    </source>
</evidence>
<evidence type="ECO:0000313" key="4">
    <source>
        <dbReference type="Proteomes" id="UP000305654"/>
    </source>
</evidence>
<dbReference type="EMBL" id="VCDI01000001">
    <property type="protein sequence ID" value="TLU74270.1"/>
    <property type="molecule type" value="Genomic_DNA"/>
</dbReference>
<keyword evidence="2" id="KW-0732">Signal</keyword>
<dbReference type="OrthoDB" id="7225166at2"/>
<feature type="signal peptide" evidence="2">
    <location>
        <begin position="1"/>
        <end position="28"/>
    </location>
</feature>
<reference evidence="3 4" key="1">
    <citation type="submission" date="2019-05" db="EMBL/GenBank/DDBJ databases">
        <authorList>
            <person name="Pankratov T."/>
            <person name="Grouzdev D."/>
        </authorList>
    </citation>
    <scope>NUCLEOTIDE SEQUENCE [LARGE SCALE GENOMIC DNA]</scope>
    <source>
        <strain evidence="3 4">KEBCLARHB70R</strain>
    </source>
</reference>
<organism evidence="3 4">
    <name type="scientific">Lichenicoccus roseus</name>
    <dbReference type="NCBI Taxonomy" id="2683649"/>
    <lineage>
        <taxon>Bacteria</taxon>
        <taxon>Pseudomonadati</taxon>
        <taxon>Pseudomonadota</taxon>
        <taxon>Alphaproteobacteria</taxon>
        <taxon>Acetobacterales</taxon>
        <taxon>Acetobacteraceae</taxon>
        <taxon>Lichenicoccus</taxon>
    </lineage>
</organism>
<protein>
    <recommendedName>
        <fullName evidence="5">Lectin-like protein BA14k</fullName>
    </recommendedName>
</protein>
<evidence type="ECO:0000256" key="1">
    <source>
        <dbReference type="SAM" id="MobiDB-lite"/>
    </source>
</evidence>
<dbReference type="RefSeq" id="WP_138324522.1">
    <property type="nucleotide sequence ID" value="NZ_VCDI01000001.1"/>
</dbReference>
<dbReference type="Proteomes" id="UP000305654">
    <property type="component" value="Unassembled WGS sequence"/>
</dbReference>
<evidence type="ECO:0000256" key="2">
    <source>
        <dbReference type="SAM" id="SignalP"/>
    </source>
</evidence>
<sequence>MMFRAAASCSEPRRLAALGLVVALAGCAAPPPAPLPVAAAPHVAAPAPASQPSQQSTPVPTLNPNTSPGPGIPPSASLDENGHPILFNDPPASPDTPLCGREARERNAIGAQIQAARVASSGVCSSFACYDPLTATYIGADGYTHVCR</sequence>
<dbReference type="PROSITE" id="PS51257">
    <property type="entry name" value="PROKAR_LIPOPROTEIN"/>
    <property type="match status" value="1"/>
</dbReference>